<proteinExistence type="inferred from homology"/>
<dbReference type="InterPro" id="IPR015422">
    <property type="entry name" value="PyrdxlP-dep_Trfase_small"/>
</dbReference>
<sequence>MLRNHGARQKYYHLIPGFNSRLDELQAAILRVKLRHIDEWIDQRRQSAELYSRLLGEVAGIEPPYIALYSFHNFNYYTIRLSDSRIDRNKLQEYLTLQGVATAIYYPLSLHLQEVCRNLDYKSGDFPESERAQEEVLSLPMYPELGNEEIEWVVGRIIEFVEEKL</sequence>
<evidence type="ECO:0000256" key="1">
    <source>
        <dbReference type="ARBA" id="ARBA00022898"/>
    </source>
</evidence>
<dbReference type="GO" id="GO:0030170">
    <property type="term" value="F:pyridoxal phosphate binding"/>
    <property type="evidence" value="ECO:0007669"/>
    <property type="project" value="TreeGrafter"/>
</dbReference>
<dbReference type="Pfam" id="PF01041">
    <property type="entry name" value="DegT_DnrJ_EryC1"/>
    <property type="match status" value="1"/>
</dbReference>
<evidence type="ECO:0000256" key="2">
    <source>
        <dbReference type="ARBA" id="ARBA00037999"/>
    </source>
</evidence>
<dbReference type="GO" id="GO:0000271">
    <property type="term" value="P:polysaccharide biosynthetic process"/>
    <property type="evidence" value="ECO:0007669"/>
    <property type="project" value="TreeGrafter"/>
</dbReference>
<dbReference type="EMBL" id="BARW01019550">
    <property type="protein sequence ID" value="GAI96586.1"/>
    <property type="molecule type" value="Genomic_DNA"/>
</dbReference>
<dbReference type="Gene3D" id="3.90.1150.10">
    <property type="entry name" value="Aspartate Aminotransferase, domain 1"/>
    <property type="match status" value="1"/>
</dbReference>
<dbReference type="Gene3D" id="3.40.640.10">
    <property type="entry name" value="Type I PLP-dependent aspartate aminotransferase-like (Major domain)"/>
    <property type="match status" value="1"/>
</dbReference>
<keyword evidence="1" id="KW-0663">Pyridoxal phosphate</keyword>
<dbReference type="SUPFAM" id="SSF53383">
    <property type="entry name" value="PLP-dependent transferases"/>
    <property type="match status" value="1"/>
</dbReference>
<reference evidence="3" key="1">
    <citation type="journal article" date="2014" name="Front. Microbiol.">
        <title>High frequency of phylogenetically diverse reductive dehalogenase-homologous genes in deep subseafloor sedimentary metagenomes.</title>
        <authorList>
            <person name="Kawai M."/>
            <person name="Futagami T."/>
            <person name="Toyoda A."/>
            <person name="Takaki Y."/>
            <person name="Nishi S."/>
            <person name="Hori S."/>
            <person name="Arai W."/>
            <person name="Tsubouchi T."/>
            <person name="Morono Y."/>
            <person name="Uchiyama I."/>
            <person name="Ito T."/>
            <person name="Fujiyama A."/>
            <person name="Inagaki F."/>
            <person name="Takami H."/>
        </authorList>
    </citation>
    <scope>NUCLEOTIDE SEQUENCE</scope>
    <source>
        <strain evidence="3">Expedition CK06-06</strain>
    </source>
</reference>
<organism evidence="3">
    <name type="scientific">marine sediment metagenome</name>
    <dbReference type="NCBI Taxonomy" id="412755"/>
    <lineage>
        <taxon>unclassified sequences</taxon>
        <taxon>metagenomes</taxon>
        <taxon>ecological metagenomes</taxon>
    </lineage>
</organism>
<dbReference type="PANTHER" id="PTHR30244:SF36">
    <property type="entry name" value="3-OXO-GLUCOSE-6-PHOSPHATE:GLUTAMATE AMINOTRANSFERASE"/>
    <property type="match status" value="1"/>
</dbReference>
<dbReference type="AlphaFoldDB" id="X1TYZ4"/>
<dbReference type="GO" id="GO:0008483">
    <property type="term" value="F:transaminase activity"/>
    <property type="evidence" value="ECO:0007669"/>
    <property type="project" value="TreeGrafter"/>
</dbReference>
<dbReference type="InterPro" id="IPR015421">
    <property type="entry name" value="PyrdxlP-dep_Trfase_major"/>
</dbReference>
<evidence type="ECO:0000313" key="3">
    <source>
        <dbReference type="EMBL" id="GAI96586.1"/>
    </source>
</evidence>
<accession>X1TYZ4</accession>
<dbReference type="InterPro" id="IPR000653">
    <property type="entry name" value="DegT/StrS_aminotransferase"/>
</dbReference>
<comment type="similarity">
    <text evidence="2">Belongs to the DegT/DnrJ/EryC1 family.</text>
</comment>
<evidence type="ECO:0008006" key="4">
    <source>
        <dbReference type="Google" id="ProtNLM"/>
    </source>
</evidence>
<comment type="caution">
    <text evidence="3">The sequence shown here is derived from an EMBL/GenBank/DDBJ whole genome shotgun (WGS) entry which is preliminary data.</text>
</comment>
<name>X1TYZ4_9ZZZZ</name>
<dbReference type="InterPro" id="IPR015424">
    <property type="entry name" value="PyrdxlP-dep_Trfase"/>
</dbReference>
<gene>
    <name evidence="3" type="ORF">S12H4_33200</name>
</gene>
<protein>
    <recommendedName>
        <fullName evidence="4">DegT/DnrJ/EryC1/StrS aminotransferase family protein</fullName>
    </recommendedName>
</protein>
<dbReference type="PANTHER" id="PTHR30244">
    <property type="entry name" value="TRANSAMINASE"/>
    <property type="match status" value="1"/>
</dbReference>